<dbReference type="GO" id="GO:0009888">
    <property type="term" value="P:tissue development"/>
    <property type="evidence" value="ECO:0007669"/>
    <property type="project" value="TreeGrafter"/>
</dbReference>
<dbReference type="Gene3D" id="2.10.25.10">
    <property type="entry name" value="Laminin"/>
    <property type="match status" value="4"/>
</dbReference>
<feature type="chain" id="PRO_5029824382" evidence="14">
    <location>
        <begin position="25"/>
        <end position="1170"/>
    </location>
</feature>
<dbReference type="Proteomes" id="UP000529965">
    <property type="component" value="Unassembled WGS sequence"/>
</dbReference>
<dbReference type="SUPFAM" id="SSF57196">
    <property type="entry name" value="EGF/Laminin"/>
    <property type="match status" value="6"/>
</dbReference>
<feature type="disulfide bond" evidence="12">
    <location>
        <begin position="346"/>
        <end position="355"/>
    </location>
</feature>
<feature type="domain" description="Laminin EGF-like" evidence="15">
    <location>
        <begin position="316"/>
        <end position="378"/>
    </location>
</feature>
<evidence type="ECO:0000256" key="10">
    <source>
        <dbReference type="ARBA" id="ARBA00023180"/>
    </source>
</evidence>
<dbReference type="AlphaFoldDB" id="A0A7K7G383"/>
<dbReference type="SMART" id="SM00180">
    <property type="entry name" value="EGF_Lam"/>
    <property type="match status" value="6"/>
</dbReference>
<dbReference type="FunFam" id="2.10.25.10:FF:000333">
    <property type="entry name" value="netrin-4 isoform X2"/>
    <property type="match status" value="1"/>
</dbReference>
<feature type="disulfide bond" evidence="12">
    <location>
        <begin position="557"/>
        <end position="566"/>
    </location>
</feature>
<feature type="disulfide bond" evidence="12">
    <location>
        <begin position="401"/>
        <end position="410"/>
    </location>
</feature>
<evidence type="ECO:0000259" key="16">
    <source>
        <dbReference type="PROSITE" id="PS51117"/>
    </source>
</evidence>
<keyword evidence="8 13" id="KW-0175">Coiled coil</keyword>
<evidence type="ECO:0000256" key="7">
    <source>
        <dbReference type="ARBA" id="ARBA00022889"/>
    </source>
</evidence>
<dbReference type="GO" id="GO:0007411">
    <property type="term" value="P:axon guidance"/>
    <property type="evidence" value="ECO:0007669"/>
    <property type="project" value="TreeGrafter"/>
</dbReference>
<feature type="disulfide bond" evidence="12">
    <location>
        <begin position="504"/>
        <end position="513"/>
    </location>
</feature>
<dbReference type="EMBL" id="VZSK01000073">
    <property type="protein sequence ID" value="NWY64015.1"/>
    <property type="molecule type" value="Genomic_DNA"/>
</dbReference>
<feature type="domain" description="Laminin N-terminal" evidence="16">
    <location>
        <begin position="29"/>
        <end position="252"/>
    </location>
</feature>
<keyword evidence="9 12" id="KW-1015">Disulfide bond</keyword>
<keyword evidence="2" id="KW-0964">Secreted</keyword>
<dbReference type="PANTHER" id="PTHR10574">
    <property type="entry name" value="NETRIN/LAMININ-RELATED"/>
    <property type="match status" value="1"/>
</dbReference>
<evidence type="ECO:0000256" key="2">
    <source>
        <dbReference type="ARBA" id="ARBA00022525"/>
    </source>
</evidence>
<protein>
    <submittedName>
        <fullName evidence="17">LAMB3 protein</fullName>
    </submittedName>
</protein>
<evidence type="ECO:0000259" key="15">
    <source>
        <dbReference type="PROSITE" id="PS50027"/>
    </source>
</evidence>
<feature type="domain" description="Laminin EGF-like" evidence="15">
    <location>
        <begin position="379"/>
        <end position="430"/>
    </location>
</feature>
<evidence type="ECO:0000256" key="14">
    <source>
        <dbReference type="SAM" id="SignalP"/>
    </source>
</evidence>
<feature type="domain" description="Laminin EGF-like" evidence="15">
    <location>
        <begin position="536"/>
        <end position="585"/>
    </location>
</feature>
<feature type="disulfide bond" evidence="12">
    <location>
        <begin position="569"/>
        <end position="583"/>
    </location>
</feature>
<evidence type="ECO:0000256" key="6">
    <source>
        <dbReference type="ARBA" id="ARBA00022869"/>
    </source>
</evidence>
<dbReference type="FunFam" id="2.60.120.260:FF:000073">
    <property type="entry name" value="Laminin subunit beta 3"/>
    <property type="match status" value="1"/>
</dbReference>
<dbReference type="InterPro" id="IPR050440">
    <property type="entry name" value="Laminin/Netrin_ECM"/>
</dbReference>
<name>A0A7K7G383_ERIRU</name>
<comment type="caution">
    <text evidence="12">Lacks conserved residue(s) required for the propagation of feature annotation.</text>
</comment>
<dbReference type="FunFam" id="2.170.300.10:FF:000001">
    <property type="entry name" value="Laminin subunit beta-1"/>
    <property type="match status" value="1"/>
</dbReference>
<reference evidence="17 18" key="1">
    <citation type="submission" date="2019-09" db="EMBL/GenBank/DDBJ databases">
        <title>Bird 10,000 Genomes (B10K) Project - Family phase.</title>
        <authorList>
            <person name="Zhang G."/>
        </authorList>
    </citation>
    <scope>NUCLEOTIDE SEQUENCE [LARGE SCALE GENOMIC DNA]</scope>
    <source>
        <strain evidence="17">OUT-0015</strain>
        <tissue evidence="17">Blood</tissue>
    </source>
</reference>
<keyword evidence="18" id="KW-1185">Reference proteome</keyword>
<proteinExistence type="predicted"/>
<dbReference type="Pfam" id="PF24973">
    <property type="entry name" value="EGF_LMN_ATRN"/>
    <property type="match status" value="1"/>
</dbReference>
<evidence type="ECO:0000256" key="1">
    <source>
        <dbReference type="ARBA" id="ARBA00004302"/>
    </source>
</evidence>
<feature type="disulfide bond" evidence="12">
    <location>
        <begin position="455"/>
        <end position="464"/>
    </location>
</feature>
<evidence type="ECO:0000256" key="12">
    <source>
        <dbReference type="PROSITE-ProRule" id="PRU00460"/>
    </source>
</evidence>
<feature type="disulfide bond" evidence="12">
    <location>
        <begin position="483"/>
        <end position="495"/>
    </location>
</feature>
<feature type="disulfide bond" evidence="12">
    <location>
        <begin position="538"/>
        <end position="555"/>
    </location>
</feature>
<dbReference type="Pfam" id="PF00055">
    <property type="entry name" value="Laminin_N"/>
    <property type="match status" value="1"/>
</dbReference>
<keyword evidence="6" id="KW-0084">Basement membrane</keyword>
<dbReference type="FunFam" id="2.10.25.10:FF:000084">
    <property type="entry name" value="Laminin subunit alpha 3"/>
    <property type="match status" value="1"/>
</dbReference>
<evidence type="ECO:0000256" key="11">
    <source>
        <dbReference type="ARBA" id="ARBA00023292"/>
    </source>
</evidence>
<accession>A0A7K7G383</accession>
<keyword evidence="3" id="KW-0272">Extracellular matrix</keyword>
<dbReference type="GO" id="GO:0034446">
    <property type="term" value="P:substrate adhesion-dependent cell spreading"/>
    <property type="evidence" value="ECO:0007669"/>
    <property type="project" value="TreeGrafter"/>
</dbReference>
<dbReference type="GO" id="GO:0070831">
    <property type="term" value="P:basement membrane assembly"/>
    <property type="evidence" value="ECO:0007669"/>
    <property type="project" value="TreeGrafter"/>
</dbReference>
<feature type="domain" description="Laminin EGF-like" evidence="15">
    <location>
        <begin position="483"/>
        <end position="535"/>
    </location>
</feature>
<feature type="disulfide bond" evidence="12">
    <location>
        <begin position="485"/>
        <end position="502"/>
    </location>
</feature>
<comment type="subcellular location">
    <subcellularLocation>
        <location evidence="1">Secreted</location>
        <location evidence="1">Extracellular space</location>
        <location evidence="1">Extracellular matrix</location>
        <location evidence="1">Basement membrane</location>
    </subcellularLocation>
</comment>
<feature type="non-terminal residue" evidence="17">
    <location>
        <position position="1"/>
    </location>
</feature>
<dbReference type="PROSITE" id="PS51117">
    <property type="entry name" value="LAMININ_NTER"/>
    <property type="match status" value="1"/>
</dbReference>
<evidence type="ECO:0000256" key="3">
    <source>
        <dbReference type="ARBA" id="ARBA00022530"/>
    </source>
</evidence>
<evidence type="ECO:0000313" key="17">
    <source>
        <dbReference type="EMBL" id="NWY64015.1"/>
    </source>
</evidence>
<keyword evidence="11 12" id="KW-0424">Laminin EGF-like domain</keyword>
<evidence type="ECO:0000256" key="13">
    <source>
        <dbReference type="SAM" id="Coils"/>
    </source>
</evidence>
<feature type="disulfide bond" evidence="12">
    <location>
        <begin position="536"/>
        <end position="548"/>
    </location>
</feature>
<dbReference type="CDD" id="cd00055">
    <property type="entry name" value="EGF_Lam"/>
    <property type="match status" value="6"/>
</dbReference>
<feature type="domain" description="Laminin EGF-like" evidence="15">
    <location>
        <begin position="431"/>
        <end position="482"/>
    </location>
</feature>
<dbReference type="InterPro" id="IPR056863">
    <property type="entry name" value="LMN_ATRN_NET-like_EGF"/>
</dbReference>
<evidence type="ECO:0000313" key="18">
    <source>
        <dbReference type="Proteomes" id="UP000529965"/>
    </source>
</evidence>
<evidence type="ECO:0000256" key="5">
    <source>
        <dbReference type="ARBA" id="ARBA00022737"/>
    </source>
</evidence>
<dbReference type="GO" id="GO:0016477">
    <property type="term" value="P:cell migration"/>
    <property type="evidence" value="ECO:0007669"/>
    <property type="project" value="TreeGrafter"/>
</dbReference>
<dbReference type="InterPro" id="IPR002049">
    <property type="entry name" value="LE_dom"/>
</dbReference>
<keyword evidence="4 14" id="KW-0732">Signal</keyword>
<dbReference type="FunFam" id="2.10.25.10:FF:000135">
    <property type="entry name" value="Laminin subunit beta 4"/>
    <property type="match status" value="1"/>
</dbReference>
<dbReference type="PROSITE" id="PS50027">
    <property type="entry name" value="EGF_LAM_2"/>
    <property type="match status" value="5"/>
</dbReference>
<dbReference type="PROSITE" id="PS01248">
    <property type="entry name" value="EGF_LAM_1"/>
    <property type="match status" value="1"/>
</dbReference>
<dbReference type="InterPro" id="IPR008211">
    <property type="entry name" value="Laminin_N"/>
</dbReference>
<sequence length="1170" mass="125641">MEPLCQLWPWAVLVLLAAPQLLGAQRACSQGACYPAPGDLLLGRAPHLRASSTCGLSQPETYCTPHGQWSMKCCRCDSRLPHSYNGHRVENVLSSAGRARWWQSQNGVERVSLQLDLEQTFQLDSVVLHFRSPPAAMLIERSVDAGRTWQVLQYLASDCATAFPRVPHGPSEGWQDPRCQELRGHPVHGGTVKFSVQDLRSTISSSYSQAIEKLGPFTNLRINFTELPHIPRQGYHSPSTFYAVTEMQVLGSCFCHGHAERCTPAGNQHSVVSQVPGHCVCQHNTAGPHCERCSALFNARPWAPAEDSDPHECQRCDCNGHSSSCHFDPELYQASGGASGGVCDHCQHNTEGNNCERCKTNYFRNPRQELSHPEACLPCECDPDGTVPGSACDPGTGRCVCKDNVQGDRCHLCKPGFAQLAAANPAGCRRCTCNALGTRQDTVSPCDGDSGSCFCLPNVVGSDCGQCAAGHWGLASGQGCQPCACHPHGSHSPHCNQFTGQCPCRDGFTGQTCSALGQQQCPARHYRDARGGCTECDCDFQGTEEPGCDRATGRCLCRAGVSGPRCDQCQPGHCGSYPGCQLCHPCFHTHSGDVQRLRQRQAGLANATARLPPATGESRLGPRLSRALQNLQQAQAMLERPAGTLQGLQQAGSTLAAIREQVRGINPDLHFLDDTASLSRELQVLNSSLIATSSQYQSKKTQFESSRSTDLAGAFQTIRSAYQSSSSASSLAQGAQGLLAQARESRRSAAGLERDLAADTAQLVALQGQLASAPDLTPAINQVCGGARVEPCTPARCPGLLCPRDNSSVCGAGQPCHGLFPLASGALAAAGQAAKEFSSLSTRLQDTAQLVKTTELSASQIQSSTRRLAEQLAGTRTQIQGDVGRVRQLLQRLRGFLADKDMDPASIQEISESVLSLRLPTDAAAVRRRMAEIQRLATALQCPEDILAQTAEDIARAKRLQQEAEQARNHAKAVEGSVEEVLGTLQRASTVLLEAQGALRGSGSSLRFIQERLDEIEAVLGPAEKNVVAMGAGLAGLAERLSQLQRGTEQNRLRAGDTRDTAGTAAQRASSAQQAFAQVKELYLELQSRMGQGPALGEQGKRVQSISQEAQALLQDTMGMMLRMETLESEIQEGNEALVSRMSRLSGLEEQVGRIRDSIKSKVAYYESCS</sequence>
<evidence type="ECO:0000256" key="9">
    <source>
        <dbReference type="ARBA" id="ARBA00023157"/>
    </source>
</evidence>
<keyword evidence="10" id="KW-0325">Glycoprotein</keyword>
<organism evidence="17 18">
    <name type="scientific">Erithacus rubecula</name>
    <name type="common">European robin</name>
    <dbReference type="NCBI Taxonomy" id="37610"/>
    <lineage>
        <taxon>Eukaryota</taxon>
        <taxon>Metazoa</taxon>
        <taxon>Chordata</taxon>
        <taxon>Craniata</taxon>
        <taxon>Vertebrata</taxon>
        <taxon>Euteleostomi</taxon>
        <taxon>Archelosauria</taxon>
        <taxon>Archosauria</taxon>
        <taxon>Dinosauria</taxon>
        <taxon>Saurischia</taxon>
        <taxon>Theropoda</taxon>
        <taxon>Coelurosauria</taxon>
        <taxon>Aves</taxon>
        <taxon>Neognathae</taxon>
        <taxon>Neoaves</taxon>
        <taxon>Telluraves</taxon>
        <taxon>Australaves</taxon>
        <taxon>Passeriformes</taxon>
        <taxon>Turdidae</taxon>
        <taxon>Erithacus</taxon>
    </lineage>
</organism>
<dbReference type="Gene3D" id="2.60.120.260">
    <property type="entry name" value="Galactose-binding domain-like"/>
    <property type="match status" value="1"/>
</dbReference>
<dbReference type="PANTHER" id="PTHR10574:SF268">
    <property type="entry name" value="LAMININ SUBUNIT BETA-3"/>
    <property type="match status" value="1"/>
</dbReference>
<dbReference type="SMART" id="SM00136">
    <property type="entry name" value="LamNT"/>
    <property type="match status" value="1"/>
</dbReference>
<dbReference type="PRINTS" id="PR00011">
    <property type="entry name" value="EGFLAMININ"/>
</dbReference>
<evidence type="ECO:0000256" key="8">
    <source>
        <dbReference type="ARBA" id="ARBA00023054"/>
    </source>
</evidence>
<feature type="coiled-coil region" evidence="13">
    <location>
        <begin position="947"/>
        <end position="977"/>
    </location>
</feature>
<dbReference type="Pfam" id="PF00053">
    <property type="entry name" value="EGF_laminin"/>
    <property type="match status" value="5"/>
</dbReference>
<gene>
    <name evidence="17" type="primary">Lamb3</name>
    <name evidence="17" type="ORF">ERIRUB_R09714</name>
</gene>
<feature type="signal peptide" evidence="14">
    <location>
        <begin position="1"/>
        <end position="24"/>
    </location>
</feature>
<feature type="non-terminal residue" evidence="17">
    <location>
        <position position="1170"/>
    </location>
</feature>
<evidence type="ECO:0000256" key="4">
    <source>
        <dbReference type="ARBA" id="ARBA00022729"/>
    </source>
</evidence>
<dbReference type="GO" id="GO:0043256">
    <property type="term" value="C:laminin complex"/>
    <property type="evidence" value="ECO:0007669"/>
    <property type="project" value="TreeGrafter"/>
</dbReference>
<dbReference type="Gene3D" id="2.170.300.10">
    <property type="entry name" value="Tie2 ligand-binding domain superfamily"/>
    <property type="match status" value="1"/>
</dbReference>
<keyword evidence="5" id="KW-0677">Repeat</keyword>
<keyword evidence="7" id="KW-0130">Cell adhesion</keyword>
<comment type="caution">
    <text evidence="17">The sequence shown here is derived from an EMBL/GenBank/DDBJ whole genome shotgun (WGS) entry which is preliminary data.</text>
</comment>
<dbReference type="FunFam" id="2.10.25.10:FF:000105">
    <property type="entry name" value="laminin subunit gamma-1"/>
    <property type="match status" value="1"/>
</dbReference>
<dbReference type="GO" id="GO:0009887">
    <property type="term" value="P:animal organ morphogenesis"/>
    <property type="evidence" value="ECO:0007669"/>
    <property type="project" value="TreeGrafter"/>
</dbReference>